<evidence type="ECO:0000313" key="2">
    <source>
        <dbReference type="EMBL" id="AHF24942.1"/>
    </source>
</evidence>
<accession>W0FQ55</accession>
<evidence type="ECO:0000256" key="1">
    <source>
        <dbReference type="SAM" id="SignalP"/>
    </source>
</evidence>
<organism evidence="2">
    <name type="scientific">uncultured bacterium Contig9</name>
    <dbReference type="NCBI Taxonomy" id="1393627"/>
    <lineage>
        <taxon>Bacteria</taxon>
        <taxon>environmental samples</taxon>
    </lineage>
</organism>
<reference evidence="2" key="1">
    <citation type="journal article" date="2013" name="PLoS ONE">
        <title>Metagenomic insights into the carbohydrate-active enzymes carried by the microorganisms adhering to solid digesta in the rumen of cows.</title>
        <authorList>
            <person name="Wang L."/>
            <person name="Hatem A."/>
            <person name="Catalyurek U.V."/>
            <person name="Morrison M."/>
            <person name="Yu Z."/>
        </authorList>
    </citation>
    <scope>NUCLEOTIDE SEQUENCE</scope>
</reference>
<proteinExistence type="predicted"/>
<protein>
    <submittedName>
        <fullName evidence="2">Uncharacterized protein</fullName>
    </submittedName>
</protein>
<sequence>MEGKGMRIGRKRRTLCCLAAALILTTVWAFADSGVQVEDRGLDLTEEVSVHYPALTGMEDAELLERINEQIQQDCGIREYLARASQMISGGRLRTEWTGGLIGEDVFSCIVSAEGALETARMTHALNGSNIDLRDGHEITFAELFTDEAAAGELLGNYLEYDVAPELSAHLQNSEVTPIPEAFALEPSGLRLLYPVEQLSTLGDRAGDIRVGWHVLREVLNLEEDSILKRIGADEMITLSPESCEKLRSVAEAGTLPGIPAGLGDSMQELTDKYHMLTDPDGYEGGRMFALEGGSFRGVYLLTDDLDRKWENSVVQGIRADQGCVYGLCVGETRRDEWLAALGEPDSSAEITAEKAEANRIRPGNCDYYTMGEKQLQLYSDDEGVLISLMLVQ</sequence>
<dbReference type="EMBL" id="KC246811">
    <property type="protein sequence ID" value="AHF24942.1"/>
    <property type="molecule type" value="Genomic_DNA"/>
</dbReference>
<feature type="signal peptide" evidence="1">
    <location>
        <begin position="1"/>
        <end position="31"/>
    </location>
</feature>
<dbReference type="AlphaFoldDB" id="W0FQ55"/>
<feature type="chain" id="PRO_5004788563" evidence="1">
    <location>
        <begin position="32"/>
        <end position="393"/>
    </location>
</feature>
<keyword evidence="1" id="KW-0732">Signal</keyword>
<name>W0FQ55_9BACT</name>